<dbReference type="InterPro" id="IPR051083">
    <property type="entry name" value="GrpII_Intron_Splice-Mob/Def"/>
</dbReference>
<evidence type="ECO:0000313" key="2">
    <source>
        <dbReference type="EMBL" id="MBE6832442.1"/>
    </source>
</evidence>
<feature type="domain" description="Reverse transcriptase" evidence="1">
    <location>
        <begin position="1"/>
        <end position="346"/>
    </location>
</feature>
<evidence type="ECO:0000313" key="3">
    <source>
        <dbReference type="Proteomes" id="UP000754750"/>
    </source>
</evidence>
<dbReference type="Pfam" id="PF00078">
    <property type="entry name" value="RVT_1"/>
    <property type="match status" value="1"/>
</dbReference>
<protein>
    <recommendedName>
        <fullName evidence="1">Reverse transcriptase domain-containing protein</fullName>
    </recommendedName>
</protein>
<dbReference type="InterPro" id="IPR003545">
    <property type="entry name" value="Telomerase_RT"/>
</dbReference>
<dbReference type="GO" id="GO:0000723">
    <property type="term" value="P:telomere maintenance"/>
    <property type="evidence" value="ECO:0007669"/>
    <property type="project" value="InterPro"/>
</dbReference>
<dbReference type="Proteomes" id="UP000754750">
    <property type="component" value="Unassembled WGS sequence"/>
</dbReference>
<dbReference type="EMBL" id="SVNY01000001">
    <property type="protein sequence ID" value="MBE6832442.1"/>
    <property type="molecule type" value="Genomic_DNA"/>
</dbReference>
<dbReference type="GO" id="GO:0003677">
    <property type="term" value="F:DNA binding"/>
    <property type="evidence" value="ECO:0007669"/>
    <property type="project" value="InterPro"/>
</dbReference>
<evidence type="ECO:0000259" key="1">
    <source>
        <dbReference type="PROSITE" id="PS50878"/>
    </source>
</evidence>
<dbReference type="GO" id="GO:0003720">
    <property type="term" value="F:telomerase activity"/>
    <property type="evidence" value="ECO:0007669"/>
    <property type="project" value="InterPro"/>
</dbReference>
<dbReference type="InterPro" id="IPR000477">
    <property type="entry name" value="RT_dom"/>
</dbReference>
<gene>
    <name evidence="2" type="ORF">E7512_02460</name>
</gene>
<name>A0A928Q462_9FIRM</name>
<dbReference type="InterPro" id="IPR043502">
    <property type="entry name" value="DNA/RNA_pol_sf"/>
</dbReference>
<accession>A0A928Q462</accession>
<dbReference type="PANTHER" id="PTHR34047:SF8">
    <property type="entry name" value="PROTEIN YKFC"/>
    <property type="match status" value="1"/>
</dbReference>
<dbReference type="PRINTS" id="PR01365">
    <property type="entry name" value="TELOMERASERT"/>
</dbReference>
<dbReference type="PROSITE" id="PS50878">
    <property type="entry name" value="RT_POL"/>
    <property type="match status" value="1"/>
</dbReference>
<organism evidence="2 3">
    <name type="scientific">Faecalispora sporosphaeroides</name>
    <dbReference type="NCBI Taxonomy" id="1549"/>
    <lineage>
        <taxon>Bacteria</taxon>
        <taxon>Bacillati</taxon>
        <taxon>Bacillota</taxon>
        <taxon>Clostridia</taxon>
        <taxon>Eubacteriales</taxon>
        <taxon>Oscillospiraceae</taxon>
        <taxon>Faecalispora</taxon>
    </lineage>
</organism>
<comment type="caution">
    <text evidence="2">The sequence shown here is derived from an EMBL/GenBank/DDBJ whole genome shotgun (WGS) entry which is preliminary data.</text>
</comment>
<reference evidence="2" key="1">
    <citation type="submission" date="2019-04" db="EMBL/GenBank/DDBJ databases">
        <title>Evolution of Biomass-Degrading Anaerobic Consortia Revealed by Metagenomics.</title>
        <authorList>
            <person name="Peng X."/>
        </authorList>
    </citation>
    <scope>NUCLEOTIDE SEQUENCE</scope>
    <source>
        <strain evidence="2">SIG551</strain>
    </source>
</reference>
<dbReference type="PANTHER" id="PTHR34047">
    <property type="entry name" value="NUCLEAR INTRON MATURASE 1, MITOCHONDRIAL-RELATED"/>
    <property type="match status" value="1"/>
</dbReference>
<dbReference type="AlphaFoldDB" id="A0A928Q462"/>
<proteinExistence type="predicted"/>
<dbReference type="SUPFAM" id="SSF56672">
    <property type="entry name" value="DNA/RNA polymerases"/>
    <property type="match status" value="1"/>
</dbReference>
<sequence length="455" mass="53166">MESWLTSQKTIEKSKRYYAHFDYRTDMSKCKEYVSNPRNIATHSFYPFVHYTKDMSKFSFEKKGLKEKHRDICYAAHIDRCIFQYYNFLLNELYNNECDKLGIGDVAIAYRTNLRHQSNVDFAKKAIQFIRDSGNCYIMIGDFTKFFDNLDRNYLKHQWCNLLGVPKLPEDHYAVFKNITHFSYIELTDLLELHNLEDSSSGRRELNARKRLLSPVELREKNDLIKKNQEHGIPQGSPISGILANIYAIEIDKRLHDFVSEFNGMYMRYSDDFIVVLPNIDESSAIEKLKTINGFFDSADCPGIELQPNKTQYYSFSKNHLANCGLKVNEEADCSNQHLNFLGFTFDGNKVSLRAKTVSKYYQRMRRKSKTIAKSENYTKTGKHISKRNLYERYSIRGAESKKGNFLTYANRALDKFGADELISLIPERNMSKVRSFLKKDYTNNTKNKKGTTEL</sequence>